<feature type="domain" description="No apical meristem-associated C-terminal" evidence="2">
    <location>
        <begin position="100"/>
        <end position="253"/>
    </location>
</feature>
<dbReference type="Proteomes" id="UP000541444">
    <property type="component" value="Unassembled WGS sequence"/>
</dbReference>
<feature type="compositionally biased region" description="Basic and acidic residues" evidence="1">
    <location>
        <begin position="169"/>
        <end position="187"/>
    </location>
</feature>
<evidence type="ECO:0000256" key="1">
    <source>
        <dbReference type="SAM" id="MobiDB-lite"/>
    </source>
</evidence>
<gene>
    <name evidence="3" type="ORF">GIB67_042948</name>
</gene>
<dbReference type="Pfam" id="PF14303">
    <property type="entry name" value="NAM-associated"/>
    <property type="match status" value="1"/>
</dbReference>
<dbReference type="PANTHER" id="PTHR45125">
    <property type="entry name" value="F21J9.4-RELATED"/>
    <property type="match status" value="1"/>
</dbReference>
<name>A0A7J7L634_9MAGN</name>
<evidence type="ECO:0000313" key="3">
    <source>
        <dbReference type="EMBL" id="KAF6138043.1"/>
    </source>
</evidence>
<accession>A0A7J7L634</accession>
<feature type="compositionally biased region" description="Polar residues" evidence="1">
    <location>
        <begin position="24"/>
        <end position="36"/>
    </location>
</feature>
<feature type="region of interest" description="Disordered" evidence="1">
    <location>
        <begin position="206"/>
        <end position="228"/>
    </location>
</feature>
<protein>
    <recommendedName>
        <fullName evidence="2">No apical meristem-associated C-terminal domain-containing protein</fullName>
    </recommendedName>
</protein>
<proteinExistence type="predicted"/>
<dbReference type="PANTHER" id="PTHR45125:SF3">
    <property type="entry name" value="NO-APICAL-MERISTEM-ASSOCIATED CARBOXY-TERMINAL DOMAIN PROTEIN"/>
    <property type="match status" value="1"/>
</dbReference>
<comment type="caution">
    <text evidence="3">The sequence shown here is derived from an EMBL/GenBank/DDBJ whole genome shotgun (WGS) entry which is preliminary data.</text>
</comment>
<keyword evidence="4" id="KW-1185">Reference proteome</keyword>
<evidence type="ECO:0000313" key="4">
    <source>
        <dbReference type="Proteomes" id="UP000541444"/>
    </source>
</evidence>
<dbReference type="EMBL" id="JACGCM010002617">
    <property type="protein sequence ID" value="KAF6138043.1"/>
    <property type="molecule type" value="Genomic_DNA"/>
</dbReference>
<evidence type="ECO:0000259" key="2">
    <source>
        <dbReference type="Pfam" id="PF14303"/>
    </source>
</evidence>
<feature type="region of interest" description="Disordered" evidence="1">
    <location>
        <begin position="24"/>
        <end position="53"/>
    </location>
</feature>
<dbReference type="OrthoDB" id="2507178at2759"/>
<feature type="region of interest" description="Disordered" evidence="1">
    <location>
        <begin position="166"/>
        <end position="187"/>
    </location>
</feature>
<sequence>MDSLKEIEIFPEYNFTKVECAGSPQDSAGSESSSEQVLAAVRKGSGSGSGSNRRKLFTVQEDEQLCRSWLTIFQGWDHKLLNFWSRVAVAKRMFLKVHKKAFTLEHCWHIVRNSEKWEDFTKKPVHKIVVTPKAATPARAPAATPASPSTTLVSVKSEIGDSIAVCDPEDTRPKPEKQLRNKKRDQDEAMKRLLEQNEAVMAMLVRKEDRSTKREARRDQREQRMEDESIMRIDISDMDDIQKAYYAHRQAEIVAQLIPTDMDQT</sequence>
<organism evidence="3 4">
    <name type="scientific">Kingdonia uniflora</name>
    <dbReference type="NCBI Taxonomy" id="39325"/>
    <lineage>
        <taxon>Eukaryota</taxon>
        <taxon>Viridiplantae</taxon>
        <taxon>Streptophyta</taxon>
        <taxon>Embryophyta</taxon>
        <taxon>Tracheophyta</taxon>
        <taxon>Spermatophyta</taxon>
        <taxon>Magnoliopsida</taxon>
        <taxon>Ranunculales</taxon>
        <taxon>Circaeasteraceae</taxon>
        <taxon>Kingdonia</taxon>
    </lineage>
</organism>
<dbReference type="AlphaFoldDB" id="A0A7J7L634"/>
<reference evidence="3 4" key="1">
    <citation type="journal article" date="2020" name="IScience">
        <title>Genome Sequencing of the Endangered Kingdonia uniflora (Circaeasteraceae, Ranunculales) Reveals Potential Mechanisms of Evolutionary Specialization.</title>
        <authorList>
            <person name="Sun Y."/>
            <person name="Deng T."/>
            <person name="Zhang A."/>
            <person name="Moore M.J."/>
            <person name="Landis J.B."/>
            <person name="Lin N."/>
            <person name="Zhang H."/>
            <person name="Zhang X."/>
            <person name="Huang J."/>
            <person name="Zhang X."/>
            <person name="Sun H."/>
            <person name="Wang H."/>
        </authorList>
    </citation>
    <scope>NUCLEOTIDE SEQUENCE [LARGE SCALE GENOMIC DNA]</scope>
    <source>
        <strain evidence="3">TB1705</strain>
        <tissue evidence="3">Leaf</tissue>
    </source>
</reference>
<dbReference type="InterPro" id="IPR029466">
    <property type="entry name" value="NAM-associated_C"/>
</dbReference>